<dbReference type="Gene3D" id="3.60.21.10">
    <property type="match status" value="1"/>
</dbReference>
<organism evidence="6 7">
    <name type="scientific">Macellibacteroides fermentans</name>
    <dbReference type="NCBI Taxonomy" id="879969"/>
    <lineage>
        <taxon>Bacteria</taxon>
        <taxon>Pseudomonadati</taxon>
        <taxon>Bacteroidota</taxon>
        <taxon>Bacteroidia</taxon>
        <taxon>Bacteroidales</taxon>
        <taxon>Porphyromonadaceae</taxon>
        <taxon>Macellibacteroides</taxon>
    </lineage>
</organism>
<sequence>MKTITTSQKLICGIALLGTTLLISCGTNRKVKVAELPKAKTIEILAVNDMHAAIDNFPRLAFMADSLRNIYPNLLLISGGDNQTGNPANDQYPEKGIPIIELMNAVKFDMSAVGNHEFDSRLVGFANITHKAKFDFLSANIDLPKTPDFRIKPYVIIKSPNGLRTAFVSFLDINDNGIPDTHPDNAKGFGFKDPFQIAKEYLFLKDSCDVFVMVNHLGFENDVKLANQLPANSVDVMIGGHSHTKVEKDQIHNGIMITQAERKLKYATLIKLRVGPEGKVGREMQLLTVGKKGNSRADIQTMVDAYNNNPALTETIAIAEDDFSNYEEIGFLMTDAIRFASGTDLAFINPGGVRISTLAKGPVRTKDVYEMDPFGNEIVLFNLTGHEMRNLFLSAFLLDDHLPIYPSGMTMRYMLNPDGKLKDVELLTTDGKPFDMDKTYSVVMNDYMASVYKYDHNDPGQGLFRPSAETTIEYLKGLKTIPSYRGVTRVEMVK</sequence>
<feature type="domain" description="Calcineurin-like phosphoesterase" evidence="4">
    <location>
        <begin position="44"/>
        <end position="244"/>
    </location>
</feature>
<gene>
    <name evidence="6" type="ORF">F5613_001325</name>
</gene>
<evidence type="ECO:0000259" key="4">
    <source>
        <dbReference type="Pfam" id="PF00149"/>
    </source>
</evidence>
<dbReference type="Gene3D" id="3.90.780.10">
    <property type="entry name" value="5'-Nucleotidase, C-terminal domain"/>
    <property type="match status" value="1"/>
</dbReference>
<feature type="domain" description="5'-Nucleotidase C-terminal" evidence="5">
    <location>
        <begin position="328"/>
        <end position="450"/>
    </location>
</feature>
<evidence type="ECO:0000259" key="5">
    <source>
        <dbReference type="Pfam" id="PF02872"/>
    </source>
</evidence>
<dbReference type="PANTHER" id="PTHR11575:SF24">
    <property type="entry name" value="5'-NUCLEOTIDASE"/>
    <property type="match status" value="1"/>
</dbReference>
<keyword evidence="7" id="KW-1185">Reference proteome</keyword>
<evidence type="ECO:0000313" key="6">
    <source>
        <dbReference type="EMBL" id="NYI49247.1"/>
    </source>
</evidence>
<dbReference type="SUPFAM" id="SSF55816">
    <property type="entry name" value="5'-nucleotidase (syn. UDP-sugar hydrolase), C-terminal domain"/>
    <property type="match status" value="1"/>
</dbReference>
<dbReference type="InterPro" id="IPR036907">
    <property type="entry name" value="5'-Nucleotdase_C_sf"/>
</dbReference>
<reference evidence="6 7" key="1">
    <citation type="submission" date="2020-07" db="EMBL/GenBank/DDBJ databases">
        <title>Genomic Encyclopedia of Type Strains, Phase IV (KMG-IV): sequencing the most valuable type-strain genomes for metagenomic binning, comparative biology and taxonomic classification.</title>
        <authorList>
            <person name="Goeker M."/>
        </authorList>
    </citation>
    <scope>NUCLEOTIDE SEQUENCE [LARGE SCALE GENOMIC DNA]</scope>
    <source>
        <strain evidence="6 7">DSM 23697</strain>
    </source>
</reference>
<dbReference type="InterPro" id="IPR006146">
    <property type="entry name" value="5'-Nucleotdase_CS"/>
</dbReference>
<dbReference type="InterPro" id="IPR006179">
    <property type="entry name" value="5_nucleotidase/apyrase"/>
</dbReference>
<dbReference type="PANTHER" id="PTHR11575">
    <property type="entry name" value="5'-NUCLEOTIDASE-RELATED"/>
    <property type="match status" value="1"/>
</dbReference>
<evidence type="ECO:0000256" key="3">
    <source>
        <dbReference type="RuleBase" id="RU362119"/>
    </source>
</evidence>
<dbReference type="InterPro" id="IPR029052">
    <property type="entry name" value="Metallo-depent_PP-like"/>
</dbReference>
<dbReference type="Proteomes" id="UP000574332">
    <property type="component" value="Unassembled WGS sequence"/>
</dbReference>
<dbReference type="SUPFAM" id="SSF56300">
    <property type="entry name" value="Metallo-dependent phosphatases"/>
    <property type="match status" value="1"/>
</dbReference>
<dbReference type="InterPro" id="IPR008334">
    <property type="entry name" value="5'-Nucleotdase_C"/>
</dbReference>
<keyword evidence="2" id="KW-0732">Signal</keyword>
<dbReference type="InterPro" id="IPR004843">
    <property type="entry name" value="Calcineurin-like_PHP"/>
</dbReference>
<keyword evidence="3" id="KW-0547">Nucleotide-binding</keyword>
<name>A0A8E1ZVI2_9PORP</name>
<dbReference type="GO" id="GO:0046872">
    <property type="term" value="F:metal ion binding"/>
    <property type="evidence" value="ECO:0007669"/>
    <property type="project" value="InterPro"/>
</dbReference>
<evidence type="ECO:0000256" key="2">
    <source>
        <dbReference type="ARBA" id="ARBA00022729"/>
    </source>
</evidence>
<dbReference type="GO" id="GO:0000166">
    <property type="term" value="F:nucleotide binding"/>
    <property type="evidence" value="ECO:0007669"/>
    <property type="project" value="UniProtKB-KW"/>
</dbReference>
<comment type="caution">
    <text evidence="6">The sequence shown here is derived from an EMBL/GenBank/DDBJ whole genome shotgun (WGS) entry which is preliminary data.</text>
</comment>
<protein>
    <submittedName>
        <fullName evidence="6">5'-nucleotidase</fullName>
        <ecNumber evidence="6">3.1.3.5</ecNumber>
    </submittedName>
</protein>
<dbReference type="Pfam" id="PF00149">
    <property type="entry name" value="Metallophos"/>
    <property type="match status" value="1"/>
</dbReference>
<comment type="similarity">
    <text evidence="1 3">Belongs to the 5'-nucleotidase family.</text>
</comment>
<dbReference type="AlphaFoldDB" id="A0A8E1ZVI2"/>
<dbReference type="GO" id="GO:0009166">
    <property type="term" value="P:nucleotide catabolic process"/>
    <property type="evidence" value="ECO:0007669"/>
    <property type="project" value="InterPro"/>
</dbReference>
<proteinExistence type="inferred from homology"/>
<accession>A0A8E1ZVI2</accession>
<dbReference type="EMBL" id="JACCCY010000002">
    <property type="protein sequence ID" value="NYI49247.1"/>
    <property type="molecule type" value="Genomic_DNA"/>
</dbReference>
<dbReference type="PRINTS" id="PR01607">
    <property type="entry name" value="APYRASEFAMLY"/>
</dbReference>
<dbReference type="RefSeq" id="WP_179399153.1">
    <property type="nucleotide sequence ID" value="NZ_JACCCY010000002.1"/>
</dbReference>
<dbReference type="GO" id="GO:0008253">
    <property type="term" value="F:5'-nucleotidase activity"/>
    <property type="evidence" value="ECO:0007669"/>
    <property type="project" value="UniProtKB-EC"/>
</dbReference>
<evidence type="ECO:0000256" key="1">
    <source>
        <dbReference type="ARBA" id="ARBA00006654"/>
    </source>
</evidence>
<dbReference type="Pfam" id="PF02872">
    <property type="entry name" value="5_nucleotid_C"/>
    <property type="match status" value="1"/>
</dbReference>
<dbReference type="EC" id="3.1.3.5" evidence="6"/>
<dbReference type="PROSITE" id="PS51257">
    <property type="entry name" value="PROKAR_LIPOPROTEIN"/>
    <property type="match status" value="1"/>
</dbReference>
<keyword evidence="3 6" id="KW-0378">Hydrolase</keyword>
<evidence type="ECO:0000313" key="7">
    <source>
        <dbReference type="Proteomes" id="UP000574332"/>
    </source>
</evidence>
<dbReference type="PROSITE" id="PS00786">
    <property type="entry name" value="5_NUCLEOTIDASE_2"/>
    <property type="match status" value="1"/>
</dbReference>